<feature type="transmembrane region" description="Helical" evidence="1">
    <location>
        <begin position="53"/>
        <end position="72"/>
    </location>
</feature>
<feature type="domain" description="Histidine kinase/HSP90-like ATPase" evidence="2">
    <location>
        <begin position="289"/>
        <end position="390"/>
    </location>
</feature>
<proteinExistence type="predicted"/>
<evidence type="ECO:0000259" key="2">
    <source>
        <dbReference type="Pfam" id="PF02518"/>
    </source>
</evidence>
<dbReference type="PANTHER" id="PTHR34220:SF7">
    <property type="entry name" value="SENSOR HISTIDINE KINASE YPDA"/>
    <property type="match status" value="1"/>
</dbReference>
<dbReference type="Proteomes" id="UP000776276">
    <property type="component" value="Unassembled WGS sequence"/>
</dbReference>
<keyword evidence="5" id="KW-1185">Reference proteome</keyword>
<organism evidence="4 5">
    <name type="scientific">Sphingomonas quercus</name>
    <dbReference type="NCBI Taxonomy" id="2842451"/>
    <lineage>
        <taxon>Bacteria</taxon>
        <taxon>Pseudomonadati</taxon>
        <taxon>Pseudomonadota</taxon>
        <taxon>Alphaproteobacteria</taxon>
        <taxon>Sphingomonadales</taxon>
        <taxon>Sphingomonadaceae</taxon>
        <taxon>Sphingomonas</taxon>
    </lineage>
</organism>
<feature type="transmembrane region" description="Helical" evidence="1">
    <location>
        <begin position="84"/>
        <end position="109"/>
    </location>
</feature>
<feature type="transmembrane region" description="Helical" evidence="1">
    <location>
        <begin position="151"/>
        <end position="170"/>
    </location>
</feature>
<dbReference type="InterPro" id="IPR003594">
    <property type="entry name" value="HATPase_dom"/>
</dbReference>
<dbReference type="RefSeq" id="WP_216322714.1">
    <property type="nucleotide sequence ID" value="NZ_JAHKRT010000003.1"/>
</dbReference>
<feature type="domain" description="Signal transduction histidine kinase internal region" evidence="3">
    <location>
        <begin position="190"/>
        <end position="270"/>
    </location>
</feature>
<dbReference type="InterPro" id="IPR050640">
    <property type="entry name" value="Bact_2-comp_sensor_kinase"/>
</dbReference>
<dbReference type="Pfam" id="PF02518">
    <property type="entry name" value="HATPase_c"/>
    <property type="match status" value="1"/>
</dbReference>
<keyword evidence="1" id="KW-1133">Transmembrane helix</keyword>
<sequence length="395" mass="42885">MAPPLPAAAVPARPIDLRTATISIIGFWLFYFAIVTLRAAVMGFEGQFDMVGRRLVVALVGTVLTFGLYAALRPFAGQSLPRKVAAAALLTVPFATLFATFNWAAFYALDPMKPAAATRQKDGAASNGQSRWGEEAEMMMQPHVVIADGAVTWYFFFAAWAALHIALGYAQDVRLAERRAAAFRAAARDAELRALRYQVNPHFLFNTLNSLSTLVMRNRPEEAERMILNLSTFFRTSLTADAADDLALDEEIRLQRLYLDIEAVRFPDRLRIAIDVPPALADACIPGLLLQPVVENAIKHGVSRATRPVTLSIRATSVLPGRLTITVSDDGPATGNADTIAAPFDHAVESTGTGLRNVRARLAARFGDDAGIHWGPLPVEGFAVTIELPLVHHGC</sequence>
<dbReference type="PANTHER" id="PTHR34220">
    <property type="entry name" value="SENSOR HISTIDINE KINASE YPDA"/>
    <property type="match status" value="1"/>
</dbReference>
<reference evidence="4 5" key="1">
    <citation type="submission" date="2021-06" db="EMBL/GenBank/DDBJ databases">
        <title>Sphingomonas sp. XMGL2, whole genome shotgun sequencing project.</title>
        <authorList>
            <person name="Zhao G."/>
            <person name="Shen L."/>
        </authorList>
    </citation>
    <scope>NUCLEOTIDE SEQUENCE [LARGE SCALE GENOMIC DNA]</scope>
    <source>
        <strain evidence="4 5">XMGL2</strain>
    </source>
</reference>
<keyword evidence="1" id="KW-0472">Membrane</keyword>
<feature type="transmembrane region" description="Helical" evidence="1">
    <location>
        <begin position="20"/>
        <end position="41"/>
    </location>
</feature>
<dbReference type="InterPro" id="IPR010559">
    <property type="entry name" value="Sig_transdc_His_kin_internal"/>
</dbReference>
<evidence type="ECO:0000259" key="3">
    <source>
        <dbReference type="Pfam" id="PF06580"/>
    </source>
</evidence>
<comment type="caution">
    <text evidence="4">The sequence shown here is derived from an EMBL/GenBank/DDBJ whole genome shotgun (WGS) entry which is preliminary data.</text>
</comment>
<dbReference type="GO" id="GO:0016301">
    <property type="term" value="F:kinase activity"/>
    <property type="evidence" value="ECO:0007669"/>
    <property type="project" value="UniProtKB-KW"/>
</dbReference>
<evidence type="ECO:0000256" key="1">
    <source>
        <dbReference type="SAM" id="Phobius"/>
    </source>
</evidence>
<keyword evidence="4" id="KW-0808">Transferase</keyword>
<accession>A0ABS6BHG4</accession>
<protein>
    <submittedName>
        <fullName evidence="4">Histidine kinase</fullName>
    </submittedName>
</protein>
<keyword evidence="4" id="KW-0418">Kinase</keyword>
<dbReference type="EMBL" id="JAHKRT010000003">
    <property type="protein sequence ID" value="MBU3077748.1"/>
    <property type="molecule type" value="Genomic_DNA"/>
</dbReference>
<evidence type="ECO:0000313" key="5">
    <source>
        <dbReference type="Proteomes" id="UP000776276"/>
    </source>
</evidence>
<gene>
    <name evidence="4" type="ORF">KOF26_07705</name>
</gene>
<dbReference type="Pfam" id="PF06580">
    <property type="entry name" value="His_kinase"/>
    <property type="match status" value="1"/>
</dbReference>
<name>A0ABS6BHG4_9SPHN</name>
<evidence type="ECO:0000313" key="4">
    <source>
        <dbReference type="EMBL" id="MBU3077748.1"/>
    </source>
</evidence>
<keyword evidence="1" id="KW-0812">Transmembrane</keyword>